<dbReference type="GO" id="GO:0016020">
    <property type="term" value="C:membrane"/>
    <property type="evidence" value="ECO:0007669"/>
    <property type="project" value="InterPro"/>
</dbReference>
<feature type="domain" description="Signal transduction histidine kinase internal region" evidence="4">
    <location>
        <begin position="518"/>
        <end position="596"/>
    </location>
</feature>
<feature type="chain" id="PRO_5018758860" evidence="3">
    <location>
        <begin position="23"/>
        <end position="724"/>
    </location>
</feature>
<evidence type="ECO:0000256" key="2">
    <source>
        <dbReference type="SAM" id="Phobius"/>
    </source>
</evidence>
<dbReference type="SUPFAM" id="SSF48452">
    <property type="entry name" value="TPR-like"/>
    <property type="match status" value="2"/>
</dbReference>
<keyword evidence="2" id="KW-0812">Transmembrane</keyword>
<dbReference type="InterPro" id="IPR036890">
    <property type="entry name" value="HATPase_C_sf"/>
</dbReference>
<dbReference type="Pfam" id="PF13181">
    <property type="entry name" value="TPR_8"/>
    <property type="match status" value="1"/>
</dbReference>
<dbReference type="GO" id="GO:0000155">
    <property type="term" value="F:phosphorelay sensor kinase activity"/>
    <property type="evidence" value="ECO:0007669"/>
    <property type="project" value="InterPro"/>
</dbReference>
<evidence type="ECO:0000256" key="3">
    <source>
        <dbReference type="SAM" id="SignalP"/>
    </source>
</evidence>
<keyword evidence="3" id="KW-0732">Signal</keyword>
<dbReference type="OrthoDB" id="6190788at2"/>
<name>A0A3R9MGC6_9FLAO</name>
<dbReference type="InterPro" id="IPR010559">
    <property type="entry name" value="Sig_transdc_His_kin_internal"/>
</dbReference>
<keyword evidence="5" id="KW-0418">Kinase</keyword>
<dbReference type="InterPro" id="IPR011990">
    <property type="entry name" value="TPR-like_helical_dom_sf"/>
</dbReference>
<keyword evidence="5" id="KW-0808">Transferase</keyword>
<feature type="coiled-coil region" evidence="1">
    <location>
        <begin position="443"/>
        <end position="477"/>
    </location>
</feature>
<dbReference type="SUPFAM" id="SSF55874">
    <property type="entry name" value="ATPase domain of HSP90 chaperone/DNA topoisomerase II/histidine kinase"/>
    <property type="match status" value="1"/>
</dbReference>
<dbReference type="Gene3D" id="3.30.565.10">
    <property type="entry name" value="Histidine kinase-like ATPase, C-terminal domain"/>
    <property type="match status" value="1"/>
</dbReference>
<reference evidence="5 6" key="1">
    <citation type="submission" date="2018-12" db="EMBL/GenBank/DDBJ databases">
        <title>Mangrovimonas spongiae sp. nov., a novel member of the genus Mangrovimonas isolated from marine sponge.</title>
        <authorList>
            <person name="Zhuang L."/>
            <person name="Luo L."/>
        </authorList>
    </citation>
    <scope>NUCLEOTIDE SEQUENCE [LARGE SCALE GENOMIC DNA]</scope>
    <source>
        <strain evidence="5 6">HN-E26</strain>
    </source>
</reference>
<comment type="caution">
    <text evidence="5">The sequence shown here is derived from an EMBL/GenBank/DDBJ whole genome shotgun (WGS) entry which is preliminary data.</text>
</comment>
<evidence type="ECO:0000259" key="4">
    <source>
        <dbReference type="Pfam" id="PF06580"/>
    </source>
</evidence>
<dbReference type="PANTHER" id="PTHR34220:SF7">
    <property type="entry name" value="SENSOR HISTIDINE KINASE YPDA"/>
    <property type="match status" value="1"/>
</dbReference>
<keyword evidence="2" id="KW-1133">Transmembrane helix</keyword>
<proteinExistence type="predicted"/>
<dbReference type="InterPro" id="IPR050640">
    <property type="entry name" value="Bact_2-comp_sensor_kinase"/>
</dbReference>
<dbReference type="Proteomes" id="UP000270620">
    <property type="component" value="Unassembled WGS sequence"/>
</dbReference>
<dbReference type="PANTHER" id="PTHR34220">
    <property type="entry name" value="SENSOR HISTIDINE KINASE YPDA"/>
    <property type="match status" value="1"/>
</dbReference>
<feature type="signal peptide" evidence="3">
    <location>
        <begin position="1"/>
        <end position="22"/>
    </location>
</feature>
<dbReference type="InterPro" id="IPR008969">
    <property type="entry name" value="CarboxyPept-like_regulatory"/>
</dbReference>
<keyword evidence="1" id="KW-0175">Coiled coil</keyword>
<dbReference type="Pfam" id="PF06580">
    <property type="entry name" value="His_kinase"/>
    <property type="match status" value="1"/>
</dbReference>
<evidence type="ECO:0000313" key="6">
    <source>
        <dbReference type="Proteomes" id="UP000270620"/>
    </source>
</evidence>
<dbReference type="InterPro" id="IPR019734">
    <property type="entry name" value="TPR_rpt"/>
</dbReference>
<dbReference type="AlphaFoldDB" id="A0A3R9MGC6"/>
<accession>A0A3R9MGC6</accession>
<gene>
    <name evidence="5" type="ORF">EJA19_07980</name>
</gene>
<dbReference type="Gene3D" id="1.25.40.10">
    <property type="entry name" value="Tetratricopeptide repeat domain"/>
    <property type="match status" value="3"/>
</dbReference>
<keyword evidence="6" id="KW-1185">Reference proteome</keyword>
<protein>
    <submittedName>
        <fullName evidence="5">Sensor histidine kinase</fullName>
    </submittedName>
</protein>
<feature type="transmembrane region" description="Helical" evidence="2">
    <location>
        <begin position="483"/>
        <end position="503"/>
    </location>
</feature>
<dbReference type="SMART" id="SM00028">
    <property type="entry name" value="TPR"/>
    <property type="match status" value="4"/>
</dbReference>
<dbReference type="SUPFAM" id="SSF49464">
    <property type="entry name" value="Carboxypeptidase regulatory domain-like"/>
    <property type="match status" value="1"/>
</dbReference>
<keyword evidence="2" id="KW-0472">Membrane</keyword>
<evidence type="ECO:0000313" key="5">
    <source>
        <dbReference type="EMBL" id="RSK39811.1"/>
    </source>
</evidence>
<evidence type="ECO:0000256" key="1">
    <source>
        <dbReference type="SAM" id="Coils"/>
    </source>
</evidence>
<sequence length="724" mass="83863">MKNYLKILSFLFFSCFVMPSIAQDNLNNSAQKEQHFIINGLVKERENNQPISNVEVQVFGQPITRTNPLGEFKIKVKKGDELVIKHEDFHTVYYTVINDEDITVEVVSSNIPTEAYYNNQRTAQAYKNALDSVKKYKKIDVEKSLQFATEALAKSRSTQQNAKAYEIIADVYMQWKQYDLSISNYRISLQSKQNNEVVLKLAKAYNLNKNFSQSIQTYLELPVEDLTNLQYIMRFEGLGDAYTNEASYVEASKSYNRALKRAETDSITPKITDLNSKIAKMYMKNGQIEQAQSYFGNSLNLASKENKKRALEETVTVADFQHTNRAYDNEINLRKQALENIIEIENDTVFDNESALTPQKQNYKIGNAYYLQKDFDSAVAYLERSVKEADDKEDLVVKKDAKRKLSEVYSSSGNDEKALETYKEYTEIVEELYIKKEQEIVRAAKFSRDISNKQNRIKSLENERELSESKYQLTLERNKRQQLIIYSLIGGVLLLCILAYLMYKYIKQQRLANNLLALKSLRSQMNPHFIFNALNSVNNFIALNDERTANKYLTDFSFLMRAVLENSEEDFIPLQKEIELLQLYVKLEHFRFQDKFDYTITVDNAININEFKIPPMLLQPYIENAVWHGLRYKKDKGQLNIDLKHVSNNEIAITITDNGIGRERSKALKTPNQKKHNSKGLSNIKKRVAILNNMYKDKIDVFITDLNPKAVDVGTKVKVTIKKD</sequence>
<organism evidence="5 6">
    <name type="scientific">Mangrovimonas spongiae</name>
    <dbReference type="NCBI Taxonomy" id="2494697"/>
    <lineage>
        <taxon>Bacteria</taxon>
        <taxon>Pseudomonadati</taxon>
        <taxon>Bacteroidota</taxon>
        <taxon>Flavobacteriia</taxon>
        <taxon>Flavobacteriales</taxon>
        <taxon>Flavobacteriaceae</taxon>
        <taxon>Mangrovimonas</taxon>
    </lineage>
</organism>
<dbReference type="EMBL" id="RWBG01000003">
    <property type="protein sequence ID" value="RSK39811.1"/>
    <property type="molecule type" value="Genomic_DNA"/>
</dbReference>